<keyword evidence="3" id="KW-0859">Xylose metabolism</keyword>
<name>A0ABV9GQ89_9BACL</name>
<dbReference type="InterPro" id="IPR036390">
    <property type="entry name" value="WH_DNA-bd_sf"/>
</dbReference>
<dbReference type="InterPro" id="IPR011991">
    <property type="entry name" value="ArsR-like_HTH"/>
</dbReference>
<dbReference type="InterPro" id="IPR036388">
    <property type="entry name" value="WH-like_DNA-bd_sf"/>
</dbReference>
<dbReference type="InterPro" id="IPR000600">
    <property type="entry name" value="ROK"/>
</dbReference>
<organism evidence="6 7">
    <name type="scientific">Camelliibacillus cellulosilyticus</name>
    <dbReference type="NCBI Taxonomy" id="2174486"/>
    <lineage>
        <taxon>Bacteria</taxon>
        <taxon>Bacillati</taxon>
        <taxon>Bacillota</taxon>
        <taxon>Bacilli</taxon>
        <taxon>Bacillales</taxon>
        <taxon>Sporolactobacillaceae</taxon>
        <taxon>Camelliibacillus</taxon>
    </lineage>
</organism>
<sequence>MREGSVPGRPNLLRLVNRNTILMLLEQMETTSRSKLSALTGISLPTVSSIIKELVDEGWVKEVGDGMSRGGKPPQLIQLDAGARYICAVQMNQDQIRIWVTNLVGEMIAEERRQVITNEPKPLCEDVAKAVKALIQKSGIDSSLLLGVGVAVPGVVNDQGIVSQAPEFNWDAEPIQQLLSDALKDEVVVENDVRLAVMGEAWRKSGFTETMVYVHLSKGIGAGVLINGEIYKGAHFSAGEIGNMIVDPPAVNALLMKRDKGKDHQATFESLYGLDAYKDSLKSAKAESDWVIEYLTYGLVNIISILDPKVIVFGGEMPLMIDDFLNKVKERLSLYVAIMPELNITPLGNDAPLFGATKIVLENHRSHVTWTSIK</sequence>
<dbReference type="Pfam" id="PF00480">
    <property type="entry name" value="ROK"/>
    <property type="match status" value="1"/>
</dbReference>
<evidence type="ECO:0000256" key="1">
    <source>
        <dbReference type="ARBA" id="ARBA00002486"/>
    </source>
</evidence>
<dbReference type="Proteomes" id="UP001596022">
    <property type="component" value="Unassembled WGS sequence"/>
</dbReference>
<evidence type="ECO:0000256" key="3">
    <source>
        <dbReference type="ARBA" id="ARBA00022629"/>
    </source>
</evidence>
<dbReference type="Gene3D" id="3.30.420.40">
    <property type="match status" value="4"/>
</dbReference>
<dbReference type="Gene3D" id="1.10.10.10">
    <property type="entry name" value="Winged helix-like DNA-binding domain superfamily/Winged helix DNA-binding domain"/>
    <property type="match status" value="1"/>
</dbReference>
<dbReference type="Pfam" id="PF01047">
    <property type="entry name" value="MarR"/>
    <property type="match status" value="1"/>
</dbReference>
<reference evidence="7" key="1">
    <citation type="journal article" date="2019" name="Int. J. Syst. Evol. Microbiol.">
        <title>The Global Catalogue of Microorganisms (GCM) 10K type strain sequencing project: providing services to taxonomists for standard genome sequencing and annotation.</title>
        <authorList>
            <consortium name="The Broad Institute Genomics Platform"/>
            <consortium name="The Broad Institute Genome Sequencing Center for Infectious Disease"/>
            <person name="Wu L."/>
            <person name="Ma J."/>
        </authorList>
    </citation>
    <scope>NUCLEOTIDE SEQUENCE [LARGE SCALE GENOMIC DNA]</scope>
    <source>
        <strain evidence="7">CGMCC 1.16306</strain>
    </source>
</reference>
<comment type="function">
    <text evidence="1">Transcriptional repressor of xylose-utilizing enzymes.</text>
</comment>
<protein>
    <submittedName>
        <fullName evidence="6">ROK family protein</fullName>
    </submittedName>
</protein>
<evidence type="ECO:0000256" key="4">
    <source>
        <dbReference type="ARBA" id="ARBA00023125"/>
    </source>
</evidence>
<evidence type="ECO:0000256" key="2">
    <source>
        <dbReference type="ARBA" id="ARBA00006479"/>
    </source>
</evidence>
<feature type="domain" description="HTH marR-type" evidence="5">
    <location>
        <begin position="20"/>
        <end position="61"/>
    </location>
</feature>
<dbReference type="SUPFAM" id="SSF46785">
    <property type="entry name" value="Winged helix' DNA-binding domain"/>
    <property type="match status" value="1"/>
</dbReference>
<comment type="caution">
    <text evidence="6">The sequence shown here is derived from an EMBL/GenBank/DDBJ whole genome shotgun (WGS) entry which is preliminary data.</text>
</comment>
<dbReference type="InterPro" id="IPR000835">
    <property type="entry name" value="HTH_MarR-typ"/>
</dbReference>
<comment type="similarity">
    <text evidence="2">Belongs to the ROK (NagC/XylR) family.</text>
</comment>
<dbReference type="InterPro" id="IPR043129">
    <property type="entry name" value="ATPase_NBD"/>
</dbReference>
<proteinExistence type="inferred from homology"/>
<dbReference type="PANTHER" id="PTHR18964">
    <property type="entry name" value="ROK (REPRESSOR, ORF, KINASE) FAMILY"/>
    <property type="match status" value="1"/>
</dbReference>
<dbReference type="SUPFAM" id="SSF53067">
    <property type="entry name" value="Actin-like ATPase domain"/>
    <property type="match status" value="1"/>
</dbReference>
<keyword evidence="4" id="KW-0238">DNA-binding</keyword>
<evidence type="ECO:0000259" key="5">
    <source>
        <dbReference type="Pfam" id="PF01047"/>
    </source>
</evidence>
<dbReference type="RefSeq" id="WP_376846488.1">
    <property type="nucleotide sequence ID" value="NZ_JBHSFW010000008.1"/>
</dbReference>
<dbReference type="CDD" id="cd23763">
    <property type="entry name" value="ASKHA_ATPase_ROK"/>
    <property type="match status" value="1"/>
</dbReference>
<keyword evidence="7" id="KW-1185">Reference proteome</keyword>
<dbReference type="CDD" id="cd00090">
    <property type="entry name" value="HTH_ARSR"/>
    <property type="match status" value="1"/>
</dbReference>
<dbReference type="EMBL" id="JBHSFW010000008">
    <property type="protein sequence ID" value="MFC4619392.1"/>
    <property type="molecule type" value="Genomic_DNA"/>
</dbReference>
<dbReference type="PANTHER" id="PTHR18964:SF149">
    <property type="entry name" value="BIFUNCTIONAL UDP-N-ACETYLGLUCOSAMINE 2-EPIMERASE_N-ACETYLMANNOSAMINE KINASE"/>
    <property type="match status" value="1"/>
</dbReference>
<evidence type="ECO:0000313" key="6">
    <source>
        <dbReference type="EMBL" id="MFC4619392.1"/>
    </source>
</evidence>
<accession>A0ABV9GQ89</accession>
<keyword evidence="3" id="KW-0119">Carbohydrate metabolism</keyword>
<gene>
    <name evidence="6" type="ORF">ACFO4N_11775</name>
</gene>
<evidence type="ECO:0000313" key="7">
    <source>
        <dbReference type="Proteomes" id="UP001596022"/>
    </source>
</evidence>